<dbReference type="KEGG" id="haei:MUN82_17900"/>
<dbReference type="Proteomes" id="UP000829925">
    <property type="component" value="Chromosome"/>
</dbReference>
<feature type="region of interest" description="Disordered" evidence="1">
    <location>
        <begin position="109"/>
        <end position="162"/>
    </location>
</feature>
<organism evidence="2 3">
    <name type="scientific">Hymenobacter aerilatus</name>
    <dbReference type="NCBI Taxonomy" id="2932251"/>
    <lineage>
        <taxon>Bacteria</taxon>
        <taxon>Pseudomonadati</taxon>
        <taxon>Bacteroidota</taxon>
        <taxon>Cytophagia</taxon>
        <taxon>Cytophagales</taxon>
        <taxon>Hymenobacteraceae</taxon>
        <taxon>Hymenobacter</taxon>
    </lineage>
</organism>
<feature type="region of interest" description="Disordered" evidence="1">
    <location>
        <begin position="69"/>
        <end position="88"/>
    </location>
</feature>
<keyword evidence="3" id="KW-1185">Reference proteome</keyword>
<proteinExistence type="predicted"/>
<accession>A0A8T9SVQ5</accession>
<evidence type="ECO:0000256" key="1">
    <source>
        <dbReference type="SAM" id="MobiDB-lite"/>
    </source>
</evidence>
<reference evidence="2 3" key="1">
    <citation type="submission" date="2022-04" db="EMBL/GenBank/DDBJ databases">
        <title>Hymenobacter sp. isolated from the air.</title>
        <authorList>
            <person name="Won M."/>
            <person name="Lee C.-M."/>
            <person name="Woen H.-Y."/>
            <person name="Kwon S.-W."/>
        </authorList>
    </citation>
    <scope>NUCLEOTIDE SEQUENCE [LARGE SCALE GENOMIC DNA]</scope>
    <source>
        <strain evidence="3">5413 J-13</strain>
    </source>
</reference>
<feature type="compositionally biased region" description="Pro residues" evidence="1">
    <location>
        <begin position="134"/>
        <end position="143"/>
    </location>
</feature>
<gene>
    <name evidence="2" type="ORF">MUN82_17900</name>
</gene>
<protein>
    <submittedName>
        <fullName evidence="2">Uncharacterized protein</fullName>
    </submittedName>
</protein>
<evidence type="ECO:0000313" key="2">
    <source>
        <dbReference type="EMBL" id="UOR04803.1"/>
    </source>
</evidence>
<name>A0A8T9SVQ5_9BACT</name>
<dbReference type="AlphaFoldDB" id="A0A8T9SVQ5"/>
<feature type="compositionally biased region" description="Basic residues" evidence="1">
    <location>
        <begin position="77"/>
        <end position="86"/>
    </location>
</feature>
<feature type="compositionally biased region" description="Basic and acidic residues" evidence="1">
    <location>
        <begin position="217"/>
        <end position="238"/>
    </location>
</feature>
<dbReference type="EMBL" id="CP095053">
    <property type="protein sequence ID" value="UOR04803.1"/>
    <property type="molecule type" value="Genomic_DNA"/>
</dbReference>
<feature type="region of interest" description="Disordered" evidence="1">
    <location>
        <begin position="206"/>
        <end position="238"/>
    </location>
</feature>
<evidence type="ECO:0000313" key="3">
    <source>
        <dbReference type="Proteomes" id="UP000829925"/>
    </source>
</evidence>
<sequence length="238" mass="25641">MAELHNPLFENEREFLERQKLEYERALMGDVEEIKVKTQKVGKIALIGVGVASGVWLLSKVFGSSKSSAKKLSAGSKGRKKKKRLKSSAPLGVGAVTDDLGFGSAPLTAAHSHSHGRPAQLAPDVYHTDAPDADPFPPLPPQPNRFSAPHYHATEPEEEGSGFSSILADGVQAFLKSDTGKMLMAQATAVVMAYAAKKVGEYLPLVKNPDLATPPEPETRDIDFTYHHDDAHAPRPAV</sequence>
<dbReference type="RefSeq" id="WP_245092657.1">
    <property type="nucleotide sequence ID" value="NZ_CP095053.1"/>
</dbReference>